<keyword evidence="5" id="KW-1185">Reference proteome</keyword>
<dbReference type="InterPro" id="IPR036271">
    <property type="entry name" value="Tet_transcr_reg_TetR-rel_C_sf"/>
</dbReference>
<organism evidence="4 5">
    <name type="scientific">Nocardia speluncae</name>
    <dbReference type="NCBI Taxonomy" id="419477"/>
    <lineage>
        <taxon>Bacteria</taxon>
        <taxon>Bacillati</taxon>
        <taxon>Actinomycetota</taxon>
        <taxon>Actinomycetes</taxon>
        <taxon>Mycobacteriales</taxon>
        <taxon>Nocardiaceae</taxon>
        <taxon>Nocardia</taxon>
    </lineage>
</organism>
<evidence type="ECO:0000313" key="4">
    <source>
        <dbReference type="EMBL" id="NKY31757.1"/>
    </source>
</evidence>
<dbReference type="InterPro" id="IPR001647">
    <property type="entry name" value="HTH_TetR"/>
</dbReference>
<dbReference type="InterPro" id="IPR050109">
    <property type="entry name" value="HTH-type_TetR-like_transc_reg"/>
</dbReference>
<dbReference type="SUPFAM" id="SSF46689">
    <property type="entry name" value="Homeodomain-like"/>
    <property type="match status" value="1"/>
</dbReference>
<dbReference type="Proteomes" id="UP000565715">
    <property type="component" value="Unassembled WGS sequence"/>
</dbReference>
<comment type="caution">
    <text evidence="4">The sequence shown here is derived from an EMBL/GenBank/DDBJ whole genome shotgun (WGS) entry which is preliminary data.</text>
</comment>
<dbReference type="Gene3D" id="1.10.357.10">
    <property type="entry name" value="Tetracycline Repressor, domain 2"/>
    <property type="match status" value="1"/>
</dbReference>
<keyword evidence="1 2" id="KW-0238">DNA-binding</keyword>
<evidence type="ECO:0000259" key="3">
    <source>
        <dbReference type="PROSITE" id="PS50977"/>
    </source>
</evidence>
<dbReference type="RefSeq" id="WP_068035306.1">
    <property type="nucleotide sequence ID" value="NZ_JAAXOO010000001.1"/>
</dbReference>
<dbReference type="SUPFAM" id="SSF48498">
    <property type="entry name" value="Tetracyclin repressor-like, C-terminal domain"/>
    <property type="match status" value="1"/>
</dbReference>
<dbReference type="Pfam" id="PF00440">
    <property type="entry name" value="TetR_N"/>
    <property type="match status" value="1"/>
</dbReference>
<protein>
    <submittedName>
        <fullName evidence="4">TetR/AcrR family transcriptional regulator</fullName>
    </submittedName>
</protein>
<evidence type="ECO:0000256" key="2">
    <source>
        <dbReference type="PROSITE-ProRule" id="PRU00335"/>
    </source>
</evidence>
<dbReference type="PANTHER" id="PTHR30055:SF153">
    <property type="entry name" value="HTH-TYPE TRANSCRIPTIONAL REPRESSOR RV3405C"/>
    <property type="match status" value="1"/>
</dbReference>
<dbReference type="GO" id="GO:0003700">
    <property type="term" value="F:DNA-binding transcription factor activity"/>
    <property type="evidence" value="ECO:0007669"/>
    <property type="project" value="TreeGrafter"/>
</dbReference>
<feature type="DNA-binding region" description="H-T-H motif" evidence="2">
    <location>
        <begin position="29"/>
        <end position="48"/>
    </location>
</feature>
<dbReference type="PANTHER" id="PTHR30055">
    <property type="entry name" value="HTH-TYPE TRANSCRIPTIONAL REGULATOR RUTR"/>
    <property type="match status" value="1"/>
</dbReference>
<dbReference type="EMBL" id="JAAXOO010000001">
    <property type="protein sequence ID" value="NKY31757.1"/>
    <property type="molecule type" value="Genomic_DNA"/>
</dbReference>
<evidence type="ECO:0000256" key="1">
    <source>
        <dbReference type="ARBA" id="ARBA00023125"/>
    </source>
</evidence>
<feature type="domain" description="HTH tetR-type" evidence="3">
    <location>
        <begin position="6"/>
        <end position="66"/>
    </location>
</feature>
<gene>
    <name evidence="4" type="ORF">HGA13_01525</name>
</gene>
<reference evidence="4 5" key="1">
    <citation type="submission" date="2020-04" db="EMBL/GenBank/DDBJ databases">
        <title>MicrobeNet Type strains.</title>
        <authorList>
            <person name="Nicholson A.C."/>
        </authorList>
    </citation>
    <scope>NUCLEOTIDE SEQUENCE [LARGE SCALE GENOMIC DNA]</scope>
    <source>
        <strain evidence="4 5">DSM 45078</strain>
    </source>
</reference>
<evidence type="ECO:0000313" key="5">
    <source>
        <dbReference type="Proteomes" id="UP000565715"/>
    </source>
</evidence>
<dbReference type="PRINTS" id="PR00455">
    <property type="entry name" value="HTHTETR"/>
</dbReference>
<name>A0A846X8G2_9NOCA</name>
<dbReference type="Gene3D" id="1.10.10.60">
    <property type="entry name" value="Homeodomain-like"/>
    <property type="match status" value="1"/>
</dbReference>
<accession>A0A846X8G2</accession>
<dbReference type="AlphaFoldDB" id="A0A846X8G2"/>
<sequence>MFRTYDEVDERILDATLGRILQVGIRRSSLDDIARRCGLNRITLYRRFSGKDALIEAALSREIARVLAEATAIASTTEGTAAQIEETVLFVLRLTRTHPLVTQLLAVAPEEALGFYTVRGEEMVSQGIEYIAGVLAAGQEQGVLAPYDPRPVAELVARMAHSLMLTPTAGVDFDDEQAARAFIRTTIVPLMKYGIRSGGDAAVEGASGPERTAGSK</sequence>
<dbReference type="InterPro" id="IPR009057">
    <property type="entry name" value="Homeodomain-like_sf"/>
</dbReference>
<proteinExistence type="predicted"/>
<dbReference type="PROSITE" id="PS50977">
    <property type="entry name" value="HTH_TETR_2"/>
    <property type="match status" value="1"/>
</dbReference>
<dbReference type="GO" id="GO:0000976">
    <property type="term" value="F:transcription cis-regulatory region binding"/>
    <property type="evidence" value="ECO:0007669"/>
    <property type="project" value="TreeGrafter"/>
</dbReference>